<keyword evidence="4" id="KW-1185">Reference proteome</keyword>
<organism evidence="3 4">
    <name type="scientific">Nocardioides panaciterrulae</name>
    <dbReference type="NCBI Taxonomy" id="661492"/>
    <lineage>
        <taxon>Bacteria</taxon>
        <taxon>Bacillati</taxon>
        <taxon>Actinomycetota</taxon>
        <taxon>Actinomycetes</taxon>
        <taxon>Propionibacteriales</taxon>
        <taxon>Nocardioidaceae</taxon>
        <taxon>Nocardioides</taxon>
    </lineage>
</organism>
<feature type="domain" description="DUF6458" evidence="2">
    <location>
        <begin position="1"/>
        <end position="54"/>
    </location>
</feature>
<dbReference type="AlphaFoldDB" id="A0A7Y9E3C8"/>
<dbReference type="GO" id="GO:0008168">
    <property type="term" value="F:methyltransferase activity"/>
    <property type="evidence" value="ECO:0007669"/>
    <property type="project" value="UniProtKB-KW"/>
</dbReference>
<keyword evidence="1" id="KW-1133">Transmembrane helix</keyword>
<gene>
    <name evidence="3" type="ORF">BJZ21_000340</name>
</gene>
<sequence length="67" mass="6877">MGLGVGVVLLVIGLVLLTGAVDLPSAVTDVVDTGVVGWICVVVGVLGLALFLTTGRRRSHVEQRHDG</sequence>
<proteinExistence type="predicted"/>
<keyword evidence="1" id="KW-0472">Membrane</keyword>
<keyword evidence="3" id="KW-0489">Methyltransferase</keyword>
<reference evidence="3 4" key="1">
    <citation type="submission" date="2020-07" db="EMBL/GenBank/DDBJ databases">
        <title>Sequencing the genomes of 1000 actinobacteria strains.</title>
        <authorList>
            <person name="Klenk H.-P."/>
        </authorList>
    </citation>
    <scope>NUCLEOTIDE SEQUENCE [LARGE SCALE GENOMIC DNA]</scope>
    <source>
        <strain evidence="3 4">DSM 21350</strain>
    </source>
</reference>
<accession>A0A7Y9E3C8</accession>
<comment type="caution">
    <text evidence="3">The sequence shown here is derived from an EMBL/GenBank/DDBJ whole genome shotgun (WGS) entry which is preliminary data.</text>
</comment>
<dbReference type="Pfam" id="PF20059">
    <property type="entry name" value="DUF6458"/>
    <property type="match status" value="1"/>
</dbReference>
<feature type="transmembrane region" description="Helical" evidence="1">
    <location>
        <begin position="36"/>
        <end position="54"/>
    </location>
</feature>
<dbReference type="RefSeq" id="WP_218851227.1">
    <property type="nucleotide sequence ID" value="NZ_JACCBG010000001.1"/>
</dbReference>
<evidence type="ECO:0000259" key="2">
    <source>
        <dbReference type="Pfam" id="PF20059"/>
    </source>
</evidence>
<evidence type="ECO:0000256" key="1">
    <source>
        <dbReference type="SAM" id="Phobius"/>
    </source>
</evidence>
<evidence type="ECO:0000313" key="3">
    <source>
        <dbReference type="EMBL" id="NYD40257.1"/>
    </source>
</evidence>
<dbReference type="Proteomes" id="UP000535511">
    <property type="component" value="Unassembled WGS sequence"/>
</dbReference>
<name>A0A7Y9E3C8_9ACTN</name>
<evidence type="ECO:0000313" key="4">
    <source>
        <dbReference type="Proteomes" id="UP000535511"/>
    </source>
</evidence>
<protein>
    <submittedName>
        <fullName evidence="3">Protein-S-isoprenylcysteine O-methyltransferase Ste14</fullName>
    </submittedName>
</protein>
<keyword evidence="1" id="KW-0812">Transmembrane</keyword>
<keyword evidence="3" id="KW-0808">Transferase</keyword>
<dbReference type="GO" id="GO:0032259">
    <property type="term" value="P:methylation"/>
    <property type="evidence" value="ECO:0007669"/>
    <property type="project" value="UniProtKB-KW"/>
</dbReference>
<dbReference type="InterPro" id="IPR045597">
    <property type="entry name" value="DUF6458"/>
</dbReference>
<dbReference type="EMBL" id="JACCBG010000001">
    <property type="protein sequence ID" value="NYD40257.1"/>
    <property type="molecule type" value="Genomic_DNA"/>
</dbReference>